<dbReference type="InterPro" id="IPR025110">
    <property type="entry name" value="AMP-bd_C"/>
</dbReference>
<dbReference type="Pfam" id="PF13193">
    <property type="entry name" value="AMP-binding_C"/>
    <property type="match status" value="1"/>
</dbReference>
<dbReference type="PANTHER" id="PTHR43347">
    <property type="entry name" value="ACYL-COA SYNTHETASE"/>
    <property type="match status" value="1"/>
</dbReference>
<dbReference type="InterPro" id="IPR042099">
    <property type="entry name" value="ANL_N_sf"/>
</dbReference>
<comment type="caution">
    <text evidence="3">The sequence shown here is derived from an EMBL/GenBank/DDBJ whole genome shotgun (WGS) entry which is preliminary data.</text>
</comment>
<organism evidence="3 4">
    <name type="scientific">Ataeniobius toweri</name>
    <dbReference type="NCBI Taxonomy" id="208326"/>
    <lineage>
        <taxon>Eukaryota</taxon>
        <taxon>Metazoa</taxon>
        <taxon>Chordata</taxon>
        <taxon>Craniata</taxon>
        <taxon>Vertebrata</taxon>
        <taxon>Euteleostomi</taxon>
        <taxon>Actinopterygii</taxon>
        <taxon>Neopterygii</taxon>
        <taxon>Teleostei</taxon>
        <taxon>Neoteleostei</taxon>
        <taxon>Acanthomorphata</taxon>
        <taxon>Ovalentaria</taxon>
        <taxon>Atherinomorphae</taxon>
        <taxon>Cyprinodontiformes</taxon>
        <taxon>Goodeidae</taxon>
        <taxon>Ataeniobius</taxon>
    </lineage>
</organism>
<dbReference type="EC" id="6.2.1.1" evidence="1"/>
<dbReference type="PANTHER" id="PTHR43347:SF3">
    <property type="entry name" value="ACYL-COA SYNTHETASE SHORT-CHAIN FAMILY MEMBER 3, MITOCHONDRIAL"/>
    <property type="match status" value="1"/>
</dbReference>
<evidence type="ECO:0000256" key="1">
    <source>
        <dbReference type="ARBA" id="ARBA00013275"/>
    </source>
</evidence>
<dbReference type="Proteomes" id="UP001345963">
    <property type="component" value="Unassembled WGS sequence"/>
</dbReference>
<dbReference type="Gene3D" id="3.40.50.12780">
    <property type="entry name" value="N-terminal domain of ligase-like"/>
    <property type="match status" value="1"/>
</dbReference>
<dbReference type="InterPro" id="IPR045851">
    <property type="entry name" value="AMP-bd_C_sf"/>
</dbReference>
<evidence type="ECO:0000313" key="3">
    <source>
        <dbReference type="EMBL" id="MED6254077.1"/>
    </source>
</evidence>
<keyword evidence="4" id="KW-1185">Reference proteome</keyword>
<reference evidence="3 4" key="1">
    <citation type="submission" date="2021-07" db="EMBL/GenBank/DDBJ databases">
        <authorList>
            <person name="Palmer J.M."/>
        </authorList>
    </citation>
    <scope>NUCLEOTIDE SEQUENCE [LARGE SCALE GENOMIC DNA]</scope>
    <source>
        <strain evidence="3 4">AT_MEX2019</strain>
        <tissue evidence="3">Muscle</tissue>
    </source>
</reference>
<gene>
    <name evidence="3" type="primary">ACSS3</name>
    <name evidence="3" type="ORF">ATANTOWER_014926</name>
</gene>
<dbReference type="Gene3D" id="3.30.300.30">
    <property type="match status" value="1"/>
</dbReference>
<name>A0ABU7BUG0_9TELE</name>
<evidence type="ECO:0000313" key="4">
    <source>
        <dbReference type="Proteomes" id="UP001345963"/>
    </source>
</evidence>
<feature type="domain" description="AMP-binding enzyme C-terminal" evidence="2">
    <location>
        <begin position="81"/>
        <end position="159"/>
    </location>
</feature>
<dbReference type="EMBL" id="JAHUTI010069152">
    <property type="protein sequence ID" value="MED6254077.1"/>
    <property type="molecule type" value="Genomic_DNA"/>
</dbReference>
<sequence>MQEVKPRTLGNIVVRLPLPPGAALSLWQNQDLFKELYFSKFPGYYDTMDAGFLDEEGFLYIMSRSDDVINVAGHRLSAGALEESVLLHSAVGDCAVVGLEDTLKGHVPLALCVLKQGVHKTKEEIIKEIVKLVRDNIGPVAAFRNVLFVHGLPKTRSGKIPRSSLANLINGKPYKITPTIEDPEVFKDIESRSRFSPLSCPVAVLQMVRLQTNRVRKENIKSTTISKLLDSNVQFFLHFINYPPSQQKKIDGPYHQGAVFWNDQTSQ</sequence>
<evidence type="ECO:0000259" key="2">
    <source>
        <dbReference type="Pfam" id="PF13193"/>
    </source>
</evidence>
<proteinExistence type="predicted"/>
<protein>
    <recommendedName>
        <fullName evidence="1">acetate--CoA ligase</fullName>
        <ecNumber evidence="1">6.2.1.1</ecNumber>
    </recommendedName>
</protein>
<accession>A0ABU7BUG0</accession>
<dbReference type="SUPFAM" id="SSF56801">
    <property type="entry name" value="Acetyl-CoA synthetase-like"/>
    <property type="match status" value="1"/>
</dbReference>